<organism evidence="2 3">
    <name type="scientific">Humicola insolens</name>
    <name type="common">Soft-rot fungus</name>
    <dbReference type="NCBI Taxonomy" id="85995"/>
    <lineage>
        <taxon>Eukaryota</taxon>
        <taxon>Fungi</taxon>
        <taxon>Dikarya</taxon>
        <taxon>Ascomycota</taxon>
        <taxon>Pezizomycotina</taxon>
        <taxon>Sordariomycetes</taxon>
        <taxon>Sordariomycetidae</taxon>
        <taxon>Sordariales</taxon>
        <taxon>Chaetomiaceae</taxon>
        <taxon>Mycothermus</taxon>
    </lineage>
</organism>
<accession>A0ABR3V634</accession>
<evidence type="ECO:0000313" key="2">
    <source>
        <dbReference type="EMBL" id="KAL1837210.1"/>
    </source>
</evidence>
<evidence type="ECO:0000313" key="3">
    <source>
        <dbReference type="Proteomes" id="UP001583172"/>
    </source>
</evidence>
<protein>
    <submittedName>
        <fullName evidence="2">Uncharacterized protein</fullName>
    </submittedName>
</protein>
<feature type="transmembrane region" description="Helical" evidence="1">
    <location>
        <begin position="109"/>
        <end position="130"/>
    </location>
</feature>
<keyword evidence="3" id="KW-1185">Reference proteome</keyword>
<name>A0ABR3V634_HUMIN</name>
<evidence type="ECO:0000256" key="1">
    <source>
        <dbReference type="SAM" id="Phobius"/>
    </source>
</evidence>
<keyword evidence="1" id="KW-0472">Membrane</keyword>
<comment type="caution">
    <text evidence="2">The sequence shown here is derived from an EMBL/GenBank/DDBJ whole genome shotgun (WGS) entry which is preliminary data.</text>
</comment>
<keyword evidence="1" id="KW-1133">Transmembrane helix</keyword>
<feature type="transmembrane region" description="Helical" evidence="1">
    <location>
        <begin position="251"/>
        <end position="271"/>
    </location>
</feature>
<proteinExistence type="predicted"/>
<keyword evidence="1" id="KW-0812">Transmembrane</keyword>
<gene>
    <name evidence="2" type="ORF">VTJ49DRAFT_4161</name>
</gene>
<reference evidence="2 3" key="1">
    <citation type="journal article" date="2024" name="Commun. Biol.">
        <title>Comparative genomic analysis of thermophilic fungi reveals convergent evolutionary adaptations and gene losses.</title>
        <authorList>
            <person name="Steindorff A.S."/>
            <person name="Aguilar-Pontes M.V."/>
            <person name="Robinson A.J."/>
            <person name="Andreopoulos B."/>
            <person name="LaButti K."/>
            <person name="Kuo A."/>
            <person name="Mondo S."/>
            <person name="Riley R."/>
            <person name="Otillar R."/>
            <person name="Haridas S."/>
            <person name="Lipzen A."/>
            <person name="Grimwood J."/>
            <person name="Schmutz J."/>
            <person name="Clum A."/>
            <person name="Reid I.D."/>
            <person name="Moisan M.C."/>
            <person name="Butler G."/>
            <person name="Nguyen T.T.M."/>
            <person name="Dewar K."/>
            <person name="Conant G."/>
            <person name="Drula E."/>
            <person name="Henrissat B."/>
            <person name="Hansel C."/>
            <person name="Singer S."/>
            <person name="Hutchinson M.I."/>
            <person name="de Vries R.P."/>
            <person name="Natvig D.O."/>
            <person name="Powell A.J."/>
            <person name="Tsang A."/>
            <person name="Grigoriev I.V."/>
        </authorList>
    </citation>
    <scope>NUCLEOTIDE SEQUENCE [LARGE SCALE GENOMIC DNA]</scope>
    <source>
        <strain evidence="2 3">CBS 620.91</strain>
    </source>
</reference>
<sequence>MAAHPNQPAMSLIHGDSPPAIILSMTKFHAVMGTTLLATTTATNWIGASHHHHYYHDNAGATNKNANTGTITTNITTNGSPALELLTYVHLWCAALGLAWWWLAMWKPVLHVLCAGMLSALVVEMGVIAARAVFGTGNDAAAGGVCPSHVNPSGSRQVVVDATAGGGNLGGGKVMNEAISDSRIHEKMYSWVAGKLMGAGPLTAIGGPIGIILSAMWPGLGWCLRIAAWALGRVLPLLLHALPGVRPAAKWLFRGTVFVIAWAAWTVRLVLRLCWGPA</sequence>
<feature type="transmembrane region" description="Helical" evidence="1">
    <location>
        <begin position="85"/>
        <end position="103"/>
    </location>
</feature>
<dbReference type="Proteomes" id="UP001583172">
    <property type="component" value="Unassembled WGS sequence"/>
</dbReference>
<dbReference type="EMBL" id="JAZGSY010000318">
    <property type="protein sequence ID" value="KAL1837210.1"/>
    <property type="molecule type" value="Genomic_DNA"/>
</dbReference>
<feature type="transmembrane region" description="Helical" evidence="1">
    <location>
        <begin position="192"/>
        <end position="213"/>
    </location>
</feature>